<feature type="domain" description="SRCR" evidence="13">
    <location>
        <begin position="1"/>
        <end position="93"/>
    </location>
</feature>
<evidence type="ECO:0000256" key="5">
    <source>
        <dbReference type="ARBA" id="ARBA00022989"/>
    </source>
</evidence>
<keyword evidence="2 12" id="KW-0812">Transmembrane</keyword>
<keyword evidence="6 12" id="KW-0472">Membrane</keyword>
<feature type="domain" description="SRCR" evidence="13">
    <location>
        <begin position="769"/>
        <end position="870"/>
    </location>
</feature>
<proteinExistence type="predicted"/>
<evidence type="ECO:0000256" key="2">
    <source>
        <dbReference type="ARBA" id="ARBA00022692"/>
    </source>
</evidence>
<feature type="disulfide bond" evidence="10">
    <location>
        <begin position="280"/>
        <end position="290"/>
    </location>
</feature>
<feature type="domain" description="SRCR" evidence="13">
    <location>
        <begin position="1102"/>
        <end position="1201"/>
    </location>
</feature>
<feature type="disulfide bond" evidence="10">
    <location>
        <begin position="795"/>
        <end position="859"/>
    </location>
</feature>
<organism evidence="14 15">
    <name type="scientific">Elysia chlorotica</name>
    <name type="common">Eastern emerald elysia</name>
    <name type="synonym">Sea slug</name>
    <dbReference type="NCBI Taxonomy" id="188477"/>
    <lineage>
        <taxon>Eukaryota</taxon>
        <taxon>Metazoa</taxon>
        <taxon>Spiralia</taxon>
        <taxon>Lophotrochozoa</taxon>
        <taxon>Mollusca</taxon>
        <taxon>Gastropoda</taxon>
        <taxon>Heterobranchia</taxon>
        <taxon>Euthyneura</taxon>
        <taxon>Panpulmonata</taxon>
        <taxon>Sacoglossa</taxon>
        <taxon>Placobranchoidea</taxon>
        <taxon>Plakobranchidae</taxon>
        <taxon>Elysia</taxon>
    </lineage>
</organism>
<dbReference type="SMART" id="SM00202">
    <property type="entry name" value="SR"/>
    <property type="match status" value="11"/>
</dbReference>
<feature type="region of interest" description="Disordered" evidence="11">
    <location>
        <begin position="1260"/>
        <end position="1305"/>
    </location>
</feature>
<dbReference type="InterPro" id="IPR036772">
    <property type="entry name" value="SRCR-like_dom_sf"/>
</dbReference>
<evidence type="ECO:0000256" key="10">
    <source>
        <dbReference type="PROSITE-ProRule" id="PRU00196"/>
    </source>
</evidence>
<feature type="domain" description="SRCR" evidence="13">
    <location>
        <begin position="654"/>
        <end position="766"/>
    </location>
</feature>
<dbReference type="PROSITE" id="PS00420">
    <property type="entry name" value="SRCR_1"/>
    <property type="match status" value="1"/>
</dbReference>
<dbReference type="PANTHER" id="PTHR48071:SF18">
    <property type="entry name" value="DELETED IN MALIGNANT BRAIN TUMORS 1 PROTEIN-RELATED"/>
    <property type="match status" value="1"/>
</dbReference>
<evidence type="ECO:0000256" key="4">
    <source>
        <dbReference type="ARBA" id="ARBA00022737"/>
    </source>
</evidence>
<gene>
    <name evidence="14" type="ORF">EGW08_021778</name>
</gene>
<feature type="disulfide bond" evidence="10">
    <location>
        <begin position="722"/>
        <end position="732"/>
    </location>
</feature>
<feature type="disulfide bond" evidence="10">
    <location>
        <begin position="613"/>
        <end position="623"/>
    </location>
</feature>
<dbReference type="PRINTS" id="PR00258">
    <property type="entry name" value="SPERACTRCPTR"/>
</dbReference>
<feature type="disulfide bond" evidence="10">
    <location>
        <begin position="500"/>
        <end position="510"/>
    </location>
</feature>
<feature type="non-terminal residue" evidence="14">
    <location>
        <position position="1"/>
    </location>
</feature>
<reference evidence="14 15" key="1">
    <citation type="submission" date="2019-01" db="EMBL/GenBank/DDBJ databases">
        <title>A draft genome assembly of the solar-powered sea slug Elysia chlorotica.</title>
        <authorList>
            <person name="Cai H."/>
            <person name="Li Q."/>
            <person name="Fang X."/>
            <person name="Li J."/>
            <person name="Curtis N.E."/>
            <person name="Altenburger A."/>
            <person name="Shibata T."/>
            <person name="Feng M."/>
            <person name="Maeda T."/>
            <person name="Schwartz J.A."/>
            <person name="Shigenobu S."/>
            <person name="Lundholm N."/>
            <person name="Nishiyama T."/>
            <person name="Yang H."/>
            <person name="Hasebe M."/>
            <person name="Li S."/>
            <person name="Pierce S.K."/>
            <person name="Wang J."/>
        </authorList>
    </citation>
    <scope>NUCLEOTIDE SEQUENCE [LARGE SCALE GENOMIC DNA]</scope>
    <source>
        <strain evidence="14">EC2010</strain>
        <tissue evidence="14">Whole organism of an adult</tissue>
    </source>
</reference>
<dbReference type="SUPFAM" id="SSF56487">
    <property type="entry name" value="SRCR-like"/>
    <property type="match status" value="11"/>
</dbReference>
<dbReference type="EMBL" id="RQTK01001404">
    <property type="protein sequence ID" value="RUS70459.1"/>
    <property type="molecule type" value="Genomic_DNA"/>
</dbReference>
<feature type="disulfide bond" evidence="10">
    <location>
        <begin position="841"/>
        <end position="851"/>
    </location>
</feature>
<evidence type="ECO:0000313" key="15">
    <source>
        <dbReference type="Proteomes" id="UP000271974"/>
    </source>
</evidence>
<feature type="disulfide bond" evidence="10">
    <location>
        <begin position="1170"/>
        <end position="1180"/>
    </location>
</feature>
<sequence>FGRVEIMYQGVWGTICRSRFSSNDAGGVCKQLGYSSGTSVAGSPKRFGQGSGPIYLKDVQCDYQTYTILGCANGGWKRTDGCTHDDDLEVVCHGFGELVGGGSSNRGRVEVQIAGQWGSLCLHDSNRMDHVACRQLGYEHGKMHCCMPFGFTFLDITIKDVKCSGSERSLHDCEKTMASLYSYYFCGDSQDYVGLTCYNETKPQVFNISIQASSAMNKNTGIVILNYLDVPGTICADNWDDKDAAVACKQLGYSGGSAYTHFFSRYSSSFGPFWTTNVNCQGTESTLNECQHTAFGEVTKCESGHYAALLCYEGSSLEYRISGSQSDHYGLVEVFVNSQWGTVCDIYWDKRDASVMCQTMGYVSGDVFDTDDLPKKPAIPAYELKPRCTGKETHINQCPHEGFTSGTSRSCSDHDRDAGVFCYTSVRLGTGSGKSFKYGPVNYYKDGTWVKVCDDGFTDDSARKVCQELGFFDGRAICCSAFVGESTSREEMHPNITMRCQGPESSVKECVKEETCNSDTYASVVCFEEMDTIDETCKLFPIAYHFVSVCLFPVLTHLGVEGRICSNGWTDADAQVYCKSKNFFSGFAYQHSYDETYISASRIGPYWISNLTCNGTEASLGMCSFNDRHNMENCTGGHTAAAVCFQREGKCVKYRLAGGDQANAGRIEMAIDRRWGTVCSRNWQDGDSRVVCRSLGFTDGEAQGDDVYGSGDGPIWLSNTQCRGDESALHRCPHTGFENAAPDNGFLAIIARPCRTHSEDAAVFCYKDVRLNRRLGAESGALLYSPDHKTWQHVCNTNSFSRKDAQVACRSLMLNYVDGVPIKGGVFGDLETTQGVSSIDCTGTETTLSQCNVVANSNCSADDYISVACFKTMLTPDDIKFQVRLGDDSLQTSSDHGIVEIRQGGVWGRICMDGFSDTEASVACQEIGNFTGGTTYLHLYRNRLPMLWGKTTCSGDEVSLSQCQHEALSQSDKCGYHKNDAGVVCYSGEVKYRLTGGTSPSKGRVEIGVDGDYGTVCAVNWRSYNSRVLCRSLGFVDGITSHDSNNDLDLLPSKFSFFLCEGDESNLLSCLNSGFDGGSLVYYCGGDAYAECYNEEIKITDIRIGDNGTTTGRVEVKVSGVEEWGTVCDDQWDDLDATVVCKYLGFDGGMATFDGHEDGNGKILLDNVQCVGNETSLSECLHIGINSHNCDHTEDAGVACFYATTAVPPKPTTPGLKTTIGPSIRTTKPATTTPRTQITTTVRPVTTKKPEMTTRISVTTKAMPTPKKPATAAPTAKPTTASNPTTTASEGDQSVTASSGKSKSSSAPTTIIVIVVVCSIIALAFAVILVVGFVRFRVRRKGLGGSSNGFSHKRFTNEDTLQRATDGSVSVSNQMYDITGAADTSFMAEDAEIRLGSSGLASYSKPPANTRASTNGGSEGFSNPLYAAREAALVSPTDVTMSLDGVQTNSVM</sequence>
<evidence type="ECO:0000256" key="6">
    <source>
        <dbReference type="ARBA" id="ARBA00023136"/>
    </source>
</evidence>
<evidence type="ECO:0000313" key="14">
    <source>
        <dbReference type="EMBL" id="RUS70459.1"/>
    </source>
</evidence>
<comment type="subcellular location">
    <subcellularLocation>
        <location evidence="1">Membrane</location>
        <topology evidence="1">Single-pass membrane protein</topology>
    </subcellularLocation>
</comment>
<evidence type="ECO:0000256" key="8">
    <source>
        <dbReference type="ARBA" id="ARBA00023170"/>
    </source>
</evidence>
<comment type="caution">
    <text evidence="14">The sequence shown here is derived from an EMBL/GenBank/DDBJ whole genome shotgun (WGS) entry which is preliminary data.</text>
</comment>
<dbReference type="FunFam" id="3.10.250.10:FF:000007">
    <property type="entry name" value="Soluble scavenger receptor cysteine-rich domain-containing protein SSC5D"/>
    <property type="match status" value="1"/>
</dbReference>
<feature type="compositionally biased region" description="Low complexity" evidence="11">
    <location>
        <begin position="1260"/>
        <end position="1288"/>
    </location>
</feature>
<feature type="transmembrane region" description="Helical" evidence="12">
    <location>
        <begin position="1311"/>
        <end position="1334"/>
    </location>
</feature>
<keyword evidence="5 12" id="KW-1133">Transmembrane helix</keyword>
<feature type="disulfide bond" evidence="10">
    <location>
        <begin position="953"/>
        <end position="963"/>
    </location>
</feature>
<dbReference type="STRING" id="188477.A0A3S1H1Q8"/>
<keyword evidence="3" id="KW-0732">Signal</keyword>
<feature type="disulfide bond" evidence="10">
    <location>
        <begin position="924"/>
        <end position="985"/>
    </location>
</feature>
<feature type="domain" description="SRCR" evidence="13">
    <location>
        <begin position="208"/>
        <end position="312"/>
    </location>
</feature>
<evidence type="ECO:0000256" key="7">
    <source>
        <dbReference type="ARBA" id="ARBA00023157"/>
    </source>
</evidence>
<accession>A0A3S1H1Q8</accession>
<dbReference type="PROSITE" id="PS50287">
    <property type="entry name" value="SRCR_2"/>
    <property type="match status" value="11"/>
</dbReference>
<feature type="disulfide bond" evidence="10">
    <location>
        <begin position="1060"/>
        <end position="1070"/>
    </location>
</feature>
<name>A0A3S1H1Q8_ELYCH</name>
<dbReference type="Proteomes" id="UP000271974">
    <property type="component" value="Unassembled WGS sequence"/>
</dbReference>
<feature type="domain" description="SRCR" evidence="13">
    <location>
        <begin position="562"/>
        <end position="645"/>
    </location>
</feature>
<dbReference type="Pfam" id="PF00530">
    <property type="entry name" value="SRCR"/>
    <property type="match status" value="11"/>
</dbReference>
<evidence type="ECO:0000256" key="12">
    <source>
        <dbReference type="SAM" id="Phobius"/>
    </source>
</evidence>
<comment type="caution">
    <text evidence="10">Lacks conserved residue(s) required for the propagation of feature annotation.</text>
</comment>
<keyword evidence="15" id="KW-1185">Reference proteome</keyword>
<feature type="domain" description="SRCR" evidence="13">
    <location>
        <begin position="426"/>
        <end position="527"/>
    </location>
</feature>
<dbReference type="GO" id="GO:0016020">
    <property type="term" value="C:membrane"/>
    <property type="evidence" value="ECO:0007669"/>
    <property type="project" value="UniProtKB-SubCell"/>
</dbReference>
<dbReference type="FunFam" id="3.10.250.10:FF:000005">
    <property type="entry name" value="Neurotrypsin isoform A"/>
    <property type="match status" value="1"/>
</dbReference>
<feature type="domain" description="SRCR" evidence="13">
    <location>
        <begin position="992"/>
        <end position="1093"/>
    </location>
</feature>
<feature type="domain" description="SRCR" evidence="13">
    <location>
        <begin position="883"/>
        <end position="986"/>
    </location>
</feature>
<keyword evidence="9" id="KW-0325">Glycoprotein</keyword>
<keyword evidence="4" id="KW-0677">Repeat</keyword>
<feature type="domain" description="SRCR" evidence="13">
    <location>
        <begin position="319"/>
        <end position="423"/>
    </location>
</feature>
<dbReference type="PANTHER" id="PTHR48071">
    <property type="entry name" value="SRCR DOMAIN-CONTAINING PROTEIN"/>
    <property type="match status" value="1"/>
</dbReference>
<keyword evidence="7 10" id="KW-1015">Disulfide bond</keyword>
<protein>
    <recommendedName>
        <fullName evidence="13">SRCR domain-containing protein</fullName>
    </recommendedName>
</protein>
<dbReference type="Gene3D" id="3.10.250.10">
    <property type="entry name" value="SRCR-like domain"/>
    <property type="match status" value="11"/>
</dbReference>
<feature type="region of interest" description="Disordered" evidence="11">
    <location>
        <begin position="1212"/>
        <end position="1237"/>
    </location>
</feature>
<dbReference type="InterPro" id="IPR001190">
    <property type="entry name" value="SRCR"/>
</dbReference>
<feature type="disulfide bond" evidence="10">
    <location>
        <begin position="61"/>
        <end position="71"/>
    </location>
</feature>
<feature type="domain" description="SRCR" evidence="13">
    <location>
        <begin position="96"/>
        <end position="198"/>
    </location>
</feature>
<feature type="disulfide bond" evidence="10">
    <location>
        <begin position="163"/>
        <end position="173"/>
    </location>
</feature>
<evidence type="ECO:0000256" key="3">
    <source>
        <dbReference type="ARBA" id="ARBA00022729"/>
    </source>
</evidence>
<dbReference type="FunFam" id="3.10.250.10:FF:000016">
    <property type="entry name" value="Scavenger receptor cysteine-rich protein type 12"/>
    <property type="match status" value="3"/>
</dbReference>
<evidence type="ECO:0000256" key="1">
    <source>
        <dbReference type="ARBA" id="ARBA00004167"/>
    </source>
</evidence>
<evidence type="ECO:0000256" key="11">
    <source>
        <dbReference type="SAM" id="MobiDB-lite"/>
    </source>
</evidence>
<keyword evidence="8" id="KW-0675">Receptor</keyword>
<evidence type="ECO:0000259" key="13">
    <source>
        <dbReference type="PROSITE" id="PS50287"/>
    </source>
</evidence>
<evidence type="ECO:0000256" key="9">
    <source>
        <dbReference type="ARBA" id="ARBA00023180"/>
    </source>
</evidence>
<feature type="disulfide bond" evidence="10">
    <location>
        <begin position="388"/>
        <end position="398"/>
    </location>
</feature>
<dbReference type="OrthoDB" id="6153669at2759"/>